<feature type="chain" id="PRO_5015133402" description="Secreted protein" evidence="1">
    <location>
        <begin position="23"/>
        <end position="69"/>
    </location>
</feature>
<evidence type="ECO:0000256" key="1">
    <source>
        <dbReference type="SAM" id="SignalP"/>
    </source>
</evidence>
<sequence>MFFSFFFKQFFWVQVRIQLTSSLDTRYRNVKLCGTHTMMLLRGFPRRHFLTLFLKESGNDFWIISIIPV</sequence>
<evidence type="ECO:0000313" key="2">
    <source>
        <dbReference type="EMBL" id="MBX73761.1"/>
    </source>
</evidence>
<organism evidence="2">
    <name type="scientific">Rhizophora mucronata</name>
    <name type="common">Asiatic mangrove</name>
    <dbReference type="NCBI Taxonomy" id="61149"/>
    <lineage>
        <taxon>Eukaryota</taxon>
        <taxon>Viridiplantae</taxon>
        <taxon>Streptophyta</taxon>
        <taxon>Embryophyta</taxon>
        <taxon>Tracheophyta</taxon>
        <taxon>Spermatophyta</taxon>
        <taxon>Magnoliopsida</taxon>
        <taxon>eudicotyledons</taxon>
        <taxon>Gunneridae</taxon>
        <taxon>Pentapetalae</taxon>
        <taxon>rosids</taxon>
        <taxon>fabids</taxon>
        <taxon>Malpighiales</taxon>
        <taxon>Rhizophoraceae</taxon>
        <taxon>Rhizophora</taxon>
    </lineage>
</organism>
<accession>A0A2P2R3H6</accession>
<dbReference type="EMBL" id="GGEC01093277">
    <property type="protein sequence ID" value="MBX73761.1"/>
    <property type="molecule type" value="Transcribed_RNA"/>
</dbReference>
<feature type="signal peptide" evidence="1">
    <location>
        <begin position="1"/>
        <end position="22"/>
    </location>
</feature>
<name>A0A2P2R3H6_RHIMU</name>
<keyword evidence="1" id="KW-0732">Signal</keyword>
<dbReference type="AlphaFoldDB" id="A0A2P2R3H6"/>
<protein>
    <recommendedName>
        <fullName evidence="3">Secreted protein</fullName>
    </recommendedName>
</protein>
<proteinExistence type="predicted"/>
<evidence type="ECO:0008006" key="3">
    <source>
        <dbReference type="Google" id="ProtNLM"/>
    </source>
</evidence>
<reference evidence="2" key="1">
    <citation type="submission" date="2018-02" db="EMBL/GenBank/DDBJ databases">
        <title>Rhizophora mucronata_Transcriptome.</title>
        <authorList>
            <person name="Meera S.P."/>
            <person name="Sreeshan A."/>
            <person name="Augustine A."/>
        </authorList>
    </citation>
    <scope>NUCLEOTIDE SEQUENCE</scope>
    <source>
        <tissue evidence="2">Leaf</tissue>
    </source>
</reference>